<feature type="transmembrane region" description="Helical" evidence="8">
    <location>
        <begin position="132"/>
        <end position="148"/>
    </location>
</feature>
<dbReference type="InterPro" id="IPR004626">
    <property type="entry name" value="RarD"/>
</dbReference>
<gene>
    <name evidence="10" type="primary">rarD</name>
    <name evidence="10" type="ORF">AMPC_29210</name>
</gene>
<dbReference type="PANTHER" id="PTHR22911">
    <property type="entry name" value="ACYL-MALONYL CONDENSING ENZYME-RELATED"/>
    <property type="match status" value="1"/>
</dbReference>
<feature type="transmembrane region" description="Helical" evidence="8">
    <location>
        <begin position="108"/>
        <end position="125"/>
    </location>
</feature>
<dbReference type="RefSeq" id="WP_248342211.1">
    <property type="nucleotide sequence ID" value="NZ_AP025592.1"/>
</dbReference>
<keyword evidence="7 8" id="KW-0472">Membrane</keyword>
<evidence type="ECO:0000256" key="3">
    <source>
        <dbReference type="ARBA" id="ARBA00022448"/>
    </source>
</evidence>
<evidence type="ECO:0000256" key="5">
    <source>
        <dbReference type="ARBA" id="ARBA00022692"/>
    </source>
</evidence>
<keyword evidence="11" id="KW-1185">Reference proteome</keyword>
<protein>
    <submittedName>
        <fullName evidence="10">Chloramphenicol resistance permease RarD</fullName>
    </submittedName>
</protein>
<comment type="subcellular location">
    <subcellularLocation>
        <location evidence="1">Cell membrane</location>
        <topology evidence="1">Multi-pass membrane protein</topology>
    </subcellularLocation>
</comment>
<name>A0ABN6NCY3_9BACT</name>
<dbReference type="Pfam" id="PF00892">
    <property type="entry name" value="EamA"/>
    <property type="match status" value="1"/>
</dbReference>
<feature type="domain" description="EamA" evidence="9">
    <location>
        <begin position="13"/>
        <end position="148"/>
    </location>
</feature>
<dbReference type="InterPro" id="IPR000620">
    <property type="entry name" value="EamA_dom"/>
</dbReference>
<dbReference type="Proteomes" id="UP001162734">
    <property type="component" value="Chromosome"/>
</dbReference>
<evidence type="ECO:0000313" key="10">
    <source>
        <dbReference type="EMBL" id="BDG09808.1"/>
    </source>
</evidence>
<reference evidence="11" key="1">
    <citation type="journal article" date="2022" name="Int. J. Syst. Evol. Microbiol.">
        <title>Anaeromyxobacter oryzae sp. nov., Anaeromyxobacter diazotrophicus sp. nov. and Anaeromyxobacter paludicola sp. nov., isolated from paddy soils.</title>
        <authorList>
            <person name="Itoh H."/>
            <person name="Xu Z."/>
            <person name="Mise K."/>
            <person name="Masuda Y."/>
            <person name="Ushijima N."/>
            <person name="Hayakawa C."/>
            <person name="Shiratori Y."/>
            <person name="Senoo K."/>
        </authorList>
    </citation>
    <scope>NUCLEOTIDE SEQUENCE [LARGE SCALE GENOMIC DNA]</scope>
    <source>
        <strain evidence="11">Red630</strain>
    </source>
</reference>
<organism evidence="10 11">
    <name type="scientific">Anaeromyxobacter paludicola</name>
    <dbReference type="NCBI Taxonomy" id="2918171"/>
    <lineage>
        <taxon>Bacteria</taxon>
        <taxon>Pseudomonadati</taxon>
        <taxon>Myxococcota</taxon>
        <taxon>Myxococcia</taxon>
        <taxon>Myxococcales</taxon>
        <taxon>Cystobacterineae</taxon>
        <taxon>Anaeromyxobacteraceae</taxon>
        <taxon>Anaeromyxobacter</taxon>
    </lineage>
</organism>
<evidence type="ECO:0000259" key="9">
    <source>
        <dbReference type="Pfam" id="PF00892"/>
    </source>
</evidence>
<feature type="transmembrane region" description="Helical" evidence="8">
    <location>
        <begin position="247"/>
        <end position="268"/>
    </location>
</feature>
<proteinExistence type="inferred from homology"/>
<feature type="transmembrane region" description="Helical" evidence="8">
    <location>
        <begin position="43"/>
        <end position="64"/>
    </location>
</feature>
<feature type="transmembrane region" description="Helical" evidence="8">
    <location>
        <begin position="213"/>
        <end position="235"/>
    </location>
</feature>
<evidence type="ECO:0000256" key="6">
    <source>
        <dbReference type="ARBA" id="ARBA00022989"/>
    </source>
</evidence>
<evidence type="ECO:0000313" key="11">
    <source>
        <dbReference type="Proteomes" id="UP001162734"/>
    </source>
</evidence>
<feature type="transmembrane region" description="Helical" evidence="8">
    <location>
        <begin position="274"/>
        <end position="294"/>
    </location>
</feature>
<evidence type="ECO:0000256" key="8">
    <source>
        <dbReference type="SAM" id="Phobius"/>
    </source>
</evidence>
<evidence type="ECO:0000256" key="1">
    <source>
        <dbReference type="ARBA" id="ARBA00004651"/>
    </source>
</evidence>
<dbReference type="PANTHER" id="PTHR22911:SF137">
    <property type="entry name" value="SOLUTE CARRIER FAMILY 35 MEMBER G2-RELATED"/>
    <property type="match status" value="1"/>
</dbReference>
<keyword evidence="5 8" id="KW-0812">Transmembrane</keyword>
<feature type="transmembrane region" description="Helical" evidence="8">
    <location>
        <begin position="154"/>
        <end position="171"/>
    </location>
</feature>
<feature type="transmembrane region" description="Helical" evidence="8">
    <location>
        <begin position="183"/>
        <end position="201"/>
    </location>
</feature>
<comment type="similarity">
    <text evidence="2">Belongs to the EamA transporter family.</text>
</comment>
<keyword evidence="3" id="KW-0813">Transport</keyword>
<sequence length="304" mass="32432">MSRTPERSRAAAGVAYAAAAYLFWGLFPAYFRTLAGVPPPEILAHRIVWSAAFVALLVTARGSWGDTLRQLRVPRTVPTLAVSAIFISLNWLTYIWAVNNGHVLEASLGYFVNPLVTVLLGVIFLRDHLSRIQVVSICLAGAGVLALVVRAGHVPWIALALALTFGAYGLIRKRVRVDAVPGLLAEVAVLAPVALAYLLWLGGAGAGHFGRGLGRSALLASAGVVTAVPLIWFANGVQRLRLSTIGVLQYLNPTMQFLIAVFAFGELFTRDHAIAFGCIWLSLVIYTAEAVALSRRPAAAGAGR</sequence>
<evidence type="ECO:0000256" key="4">
    <source>
        <dbReference type="ARBA" id="ARBA00022475"/>
    </source>
</evidence>
<accession>A0ABN6NCY3</accession>
<feature type="transmembrane region" description="Helical" evidence="8">
    <location>
        <begin position="76"/>
        <end position="96"/>
    </location>
</feature>
<feature type="transmembrane region" description="Helical" evidence="8">
    <location>
        <begin position="12"/>
        <end position="31"/>
    </location>
</feature>
<dbReference type="NCBIfam" id="TIGR00688">
    <property type="entry name" value="rarD"/>
    <property type="match status" value="1"/>
</dbReference>
<keyword evidence="6 8" id="KW-1133">Transmembrane helix</keyword>
<dbReference type="SUPFAM" id="SSF103481">
    <property type="entry name" value="Multidrug resistance efflux transporter EmrE"/>
    <property type="match status" value="2"/>
</dbReference>
<dbReference type="EMBL" id="AP025592">
    <property type="protein sequence ID" value="BDG09808.1"/>
    <property type="molecule type" value="Genomic_DNA"/>
</dbReference>
<evidence type="ECO:0000256" key="7">
    <source>
        <dbReference type="ARBA" id="ARBA00023136"/>
    </source>
</evidence>
<keyword evidence="4" id="KW-1003">Cell membrane</keyword>
<evidence type="ECO:0000256" key="2">
    <source>
        <dbReference type="ARBA" id="ARBA00007362"/>
    </source>
</evidence>
<dbReference type="InterPro" id="IPR037185">
    <property type="entry name" value="EmrE-like"/>
</dbReference>